<keyword evidence="4" id="KW-1133">Transmembrane helix</keyword>
<dbReference type="AlphaFoldDB" id="A0A0B7JVK9"/>
<evidence type="ECO:0000256" key="6">
    <source>
        <dbReference type="RuleBase" id="RU363053"/>
    </source>
</evidence>
<proteinExistence type="inferred from homology"/>
<dbReference type="PANTHER" id="PTHR11266:SF113">
    <property type="entry name" value="MEMBRANE PROTEIN, MPV17_PMP22 FAMILY, PUTATIVE (AFU_ORTHOLOGUE AFUA_1G13840)-RELATED"/>
    <property type="match status" value="1"/>
</dbReference>
<dbReference type="Pfam" id="PF04117">
    <property type="entry name" value="Mpv17_PMP22"/>
    <property type="match status" value="1"/>
</dbReference>
<keyword evidence="5" id="KW-0472">Membrane</keyword>
<sequence length="273" mass="30899">MSNAVGILFSRAPIPHSSLPRQFYHCQHIRSCQRPLISHIRRRYCTANNDVKPKKTEDPIPVPNTIPNLPLWQRLGPLTAAASAYGRSQRRRPHTTQLWSCIVIYLISDLSAQGLDGGEYDPARTIRSFLIGGAIAIPSYRWYLFLSRHFNYSSHILSLATKITISQIVYTPLFNTFFFGTQALLSGCTPTEIVERVKYALPTSFINSCKVWPIFTAFSFTFIPMEYRSVFAGVINIGWQTYLAMLNRMAEVETVDEVNHLGSTQTIAMADTE</sequence>
<evidence type="ECO:0000256" key="4">
    <source>
        <dbReference type="ARBA" id="ARBA00022989"/>
    </source>
</evidence>
<accession>A0A0B7JVK9</accession>
<keyword evidence="3" id="KW-0812">Transmembrane</keyword>
<evidence type="ECO:0000256" key="1">
    <source>
        <dbReference type="ARBA" id="ARBA00004141"/>
    </source>
</evidence>
<dbReference type="GO" id="GO:0005739">
    <property type="term" value="C:mitochondrion"/>
    <property type="evidence" value="ECO:0007669"/>
    <property type="project" value="TreeGrafter"/>
</dbReference>
<reference evidence="7" key="1">
    <citation type="submission" date="2015-01" db="EMBL/GenBank/DDBJ databases">
        <authorList>
            <person name="Durling Mikael"/>
        </authorList>
    </citation>
    <scope>NUCLEOTIDE SEQUENCE</scope>
</reference>
<evidence type="ECO:0000256" key="2">
    <source>
        <dbReference type="ARBA" id="ARBA00006824"/>
    </source>
</evidence>
<dbReference type="GO" id="GO:0016020">
    <property type="term" value="C:membrane"/>
    <property type="evidence" value="ECO:0007669"/>
    <property type="project" value="UniProtKB-SubCell"/>
</dbReference>
<evidence type="ECO:0000313" key="7">
    <source>
        <dbReference type="EMBL" id="CEO46531.1"/>
    </source>
</evidence>
<organism evidence="7">
    <name type="scientific">Bionectria ochroleuca</name>
    <name type="common">Gliocladium roseum</name>
    <dbReference type="NCBI Taxonomy" id="29856"/>
    <lineage>
        <taxon>Eukaryota</taxon>
        <taxon>Fungi</taxon>
        <taxon>Dikarya</taxon>
        <taxon>Ascomycota</taxon>
        <taxon>Pezizomycotina</taxon>
        <taxon>Sordariomycetes</taxon>
        <taxon>Hypocreomycetidae</taxon>
        <taxon>Hypocreales</taxon>
        <taxon>Bionectriaceae</taxon>
        <taxon>Clonostachys</taxon>
    </lineage>
</organism>
<dbReference type="InterPro" id="IPR007248">
    <property type="entry name" value="Mpv17_PMP22"/>
</dbReference>
<protein>
    <submittedName>
        <fullName evidence="7">Uncharacterized protein</fullName>
    </submittedName>
</protein>
<gene>
    <name evidence="7" type="ORF">BN869_000002586_1</name>
</gene>
<comment type="subcellular location">
    <subcellularLocation>
        <location evidence="1">Membrane</location>
        <topology evidence="1">Multi-pass membrane protein</topology>
    </subcellularLocation>
</comment>
<dbReference type="EMBL" id="CDPU01000005">
    <property type="protein sequence ID" value="CEO46531.1"/>
    <property type="molecule type" value="Genomic_DNA"/>
</dbReference>
<evidence type="ECO:0000256" key="3">
    <source>
        <dbReference type="ARBA" id="ARBA00022692"/>
    </source>
</evidence>
<dbReference type="PANTHER" id="PTHR11266">
    <property type="entry name" value="PEROXISOMAL MEMBRANE PROTEIN 2, PXMP2 MPV17"/>
    <property type="match status" value="1"/>
</dbReference>
<evidence type="ECO:0000256" key="5">
    <source>
        <dbReference type="ARBA" id="ARBA00023136"/>
    </source>
</evidence>
<comment type="similarity">
    <text evidence="2 6">Belongs to the peroxisomal membrane protein PXMP2/4 family.</text>
</comment>
<name>A0A0B7JVK9_BIOOC</name>